<dbReference type="EMBL" id="VSSQ01037178">
    <property type="protein sequence ID" value="MPM89803.1"/>
    <property type="molecule type" value="Genomic_DNA"/>
</dbReference>
<accession>A0A645DLZ3</accession>
<sequence>MTYSHANTKWIILLSTPRKDLSTHTPCQQRHGFGWLVHQRCLNSKRPFRRHFQQLRRGNPFGDIFFYRSHRRYRILPTFRFSVLFCRKVCNTADTALNDQFAILVADHNTRRGFHPIRPGTLSCFFLHTTDFGIKLVSFITGTVKRTKFLFQFIQTRLFFIGIDGFWFFQQQVVLPVLTITTYRFWTTHTPRPALAQFVLQCNRVQFFLYKALNQYAVSRSSPLFLGKQIFTNHTASGFICFTTHKEKG</sequence>
<organism evidence="1">
    <name type="scientific">bioreactor metagenome</name>
    <dbReference type="NCBI Taxonomy" id="1076179"/>
    <lineage>
        <taxon>unclassified sequences</taxon>
        <taxon>metagenomes</taxon>
        <taxon>ecological metagenomes</taxon>
    </lineage>
</organism>
<protein>
    <submittedName>
        <fullName evidence="1">Uncharacterized protein</fullName>
    </submittedName>
</protein>
<gene>
    <name evidence="1" type="ORF">SDC9_136918</name>
</gene>
<comment type="caution">
    <text evidence="1">The sequence shown here is derived from an EMBL/GenBank/DDBJ whole genome shotgun (WGS) entry which is preliminary data.</text>
</comment>
<evidence type="ECO:0000313" key="1">
    <source>
        <dbReference type="EMBL" id="MPM89803.1"/>
    </source>
</evidence>
<dbReference type="AlphaFoldDB" id="A0A645DLZ3"/>
<reference evidence="1" key="1">
    <citation type="submission" date="2019-08" db="EMBL/GenBank/DDBJ databases">
        <authorList>
            <person name="Kucharzyk K."/>
            <person name="Murdoch R.W."/>
            <person name="Higgins S."/>
            <person name="Loffler F."/>
        </authorList>
    </citation>
    <scope>NUCLEOTIDE SEQUENCE</scope>
</reference>
<name>A0A645DLZ3_9ZZZZ</name>
<proteinExistence type="predicted"/>